<reference evidence="2 3" key="1">
    <citation type="submission" date="2017-08" db="EMBL/GenBank/DDBJ databases">
        <title>Infants hospitalized years apart are colonized by the same room-sourced microbial strains.</title>
        <authorList>
            <person name="Brooks B."/>
            <person name="Olm M.R."/>
            <person name="Firek B.A."/>
            <person name="Baker R."/>
            <person name="Thomas B.C."/>
            <person name="Morowitz M.J."/>
            <person name="Banfield J.F."/>
        </authorList>
    </citation>
    <scope>NUCLEOTIDE SEQUENCE [LARGE SCALE GENOMIC DNA]</scope>
    <source>
        <strain evidence="2">S2_005_002_R2_29</strain>
    </source>
</reference>
<dbReference type="PANTHER" id="PTHR30105:SF2">
    <property type="entry name" value="DIVERGENT POLYSACCHARIDE DEACETYLASE SUPERFAMILY"/>
    <property type="match status" value="1"/>
</dbReference>
<dbReference type="InterPro" id="IPR006837">
    <property type="entry name" value="Divergent_DAC"/>
</dbReference>
<dbReference type="Pfam" id="PF04748">
    <property type="entry name" value="Polysacc_deac_2"/>
    <property type="match status" value="1"/>
</dbReference>
<feature type="region of interest" description="Disordered" evidence="1">
    <location>
        <begin position="46"/>
        <end position="92"/>
    </location>
</feature>
<comment type="caution">
    <text evidence="2">The sequence shown here is derived from an EMBL/GenBank/DDBJ whole genome shotgun (WGS) entry which is preliminary data.</text>
</comment>
<gene>
    <name evidence="2" type="ORF">DI551_08575</name>
</gene>
<dbReference type="PANTHER" id="PTHR30105">
    <property type="entry name" value="UNCHARACTERIZED YIBQ-RELATED"/>
    <property type="match status" value="1"/>
</dbReference>
<dbReference type="Proteomes" id="UP000249417">
    <property type="component" value="Unassembled WGS sequence"/>
</dbReference>
<name>A0A2W5MUV0_9BACT</name>
<evidence type="ECO:0000256" key="1">
    <source>
        <dbReference type="SAM" id="MobiDB-lite"/>
    </source>
</evidence>
<proteinExistence type="predicted"/>
<organism evidence="2 3">
    <name type="scientific">Micavibrio aeruginosavorus</name>
    <dbReference type="NCBI Taxonomy" id="349221"/>
    <lineage>
        <taxon>Bacteria</taxon>
        <taxon>Pseudomonadati</taxon>
        <taxon>Bdellovibrionota</taxon>
        <taxon>Bdellovibrionia</taxon>
        <taxon>Bdellovibrionales</taxon>
        <taxon>Pseudobdellovibrionaceae</taxon>
        <taxon>Micavibrio</taxon>
    </lineage>
</organism>
<feature type="compositionally biased region" description="Basic and acidic residues" evidence="1">
    <location>
        <begin position="73"/>
        <end position="88"/>
    </location>
</feature>
<dbReference type="EMBL" id="QFQB01000065">
    <property type="protein sequence ID" value="PZQ45051.1"/>
    <property type="molecule type" value="Genomic_DNA"/>
</dbReference>
<evidence type="ECO:0008006" key="4">
    <source>
        <dbReference type="Google" id="ProtNLM"/>
    </source>
</evidence>
<accession>A0A2W5MUV0</accession>
<dbReference type="GO" id="GO:0005975">
    <property type="term" value="P:carbohydrate metabolic process"/>
    <property type="evidence" value="ECO:0007669"/>
    <property type="project" value="InterPro"/>
</dbReference>
<dbReference type="Gene3D" id="3.20.20.370">
    <property type="entry name" value="Glycoside hydrolase/deacetylase"/>
    <property type="match status" value="1"/>
</dbReference>
<sequence length="382" mass="41687">MKALSGRFGTLRFIVIAILLMLLADHFIFGGKRSYIEEAKTRPSVADAAKGPPVRVEPPDGKEFFEQVPPPEALKDLPLEEPEAKKLPDTPVPIRQEKAEEQATRKPLPPPAIHGAPKIAIIIDDLGMDVKRSRQVLDLPAPITLAFLPYGTKTREFAKIGKEKGHTLIIHTPMEAMDGKLNIGPGGLKAAMSKAEFDAAFAKMLTSFDGYVGINNHMGSRLTQDKAKMDELMGILAAKHLFFVDSKTVGSSVAAHEAAEAGVPYAERDVFLDHVESAEFTRKALAHTEALAKKRGYAIAIGHPKDFTIKGLKEWIPTLKAKGIELVSVQDLLVTPKTPVVPKLEEPGPSAPVEAIAPQETNEVIPALDMFPEHEENWQGLY</sequence>
<dbReference type="SUPFAM" id="SSF88713">
    <property type="entry name" value="Glycoside hydrolase/deacetylase"/>
    <property type="match status" value="1"/>
</dbReference>
<protein>
    <recommendedName>
        <fullName evidence="4">Divergent polysaccharide deacetylase family protein</fullName>
    </recommendedName>
</protein>
<evidence type="ECO:0000313" key="3">
    <source>
        <dbReference type="Proteomes" id="UP000249417"/>
    </source>
</evidence>
<evidence type="ECO:0000313" key="2">
    <source>
        <dbReference type="EMBL" id="PZQ45051.1"/>
    </source>
</evidence>
<dbReference type="AlphaFoldDB" id="A0A2W5MUV0"/>
<dbReference type="InterPro" id="IPR011330">
    <property type="entry name" value="Glyco_hydro/deAcase_b/a-brl"/>
</dbReference>
<dbReference type="CDD" id="cd10936">
    <property type="entry name" value="CE4_DAC2"/>
    <property type="match status" value="1"/>
</dbReference>